<dbReference type="PANTHER" id="PTHR46430:SF1">
    <property type="entry name" value="CHITIN SYNTHASE REGULATOR SKT5-RELATED"/>
    <property type="match status" value="1"/>
</dbReference>
<feature type="compositionally biased region" description="Polar residues" evidence="2">
    <location>
        <begin position="165"/>
        <end position="175"/>
    </location>
</feature>
<evidence type="ECO:0008006" key="5">
    <source>
        <dbReference type="Google" id="ProtNLM"/>
    </source>
</evidence>
<proteinExistence type="predicted"/>
<name>A0A395IQ24_9HELO</name>
<feature type="region of interest" description="Disordered" evidence="2">
    <location>
        <begin position="210"/>
        <end position="243"/>
    </location>
</feature>
<dbReference type="InterPro" id="IPR051726">
    <property type="entry name" value="Chitin_Synth_Reg"/>
</dbReference>
<feature type="region of interest" description="Disordered" evidence="2">
    <location>
        <begin position="1"/>
        <end position="39"/>
    </location>
</feature>
<dbReference type="InterPro" id="IPR011990">
    <property type="entry name" value="TPR-like_helical_dom_sf"/>
</dbReference>
<evidence type="ECO:0000256" key="1">
    <source>
        <dbReference type="ARBA" id="ARBA00022737"/>
    </source>
</evidence>
<gene>
    <name evidence="3" type="ORF">DID88_004981</name>
</gene>
<evidence type="ECO:0000256" key="2">
    <source>
        <dbReference type="SAM" id="MobiDB-lite"/>
    </source>
</evidence>
<feature type="compositionally biased region" description="Low complexity" evidence="2">
    <location>
        <begin position="176"/>
        <end position="186"/>
    </location>
</feature>
<evidence type="ECO:0000313" key="4">
    <source>
        <dbReference type="Proteomes" id="UP000249056"/>
    </source>
</evidence>
<keyword evidence="1" id="KW-0677">Repeat</keyword>
<dbReference type="OrthoDB" id="272077at2759"/>
<feature type="compositionally biased region" description="Low complexity" evidence="2">
    <location>
        <begin position="8"/>
        <end position="17"/>
    </location>
</feature>
<dbReference type="SMART" id="SM00671">
    <property type="entry name" value="SEL1"/>
    <property type="match status" value="6"/>
</dbReference>
<keyword evidence="4" id="KW-1185">Reference proteome</keyword>
<sequence length="546" mass="59758">MTPTKLNIQRQSRQSQIESEDSTVWKSHKSHEHDHSQQSSVFLPMTAEIPYRTPPPPPITNIEPSQEARTENIWGIVFGIKNFISEFVGLSDPSVPQLQYYHQTSMTPNHRASMPIGPSSNDFADAGALVNRHLTPNSTYGRRSSNNSSQRPLSAYSDLGGRNRSPVNGPNSPTWNGRAGSANSGRSGDRPMSYIDLANMPYTRQHAPAQEAGLNVEDDTPRKASPKPGRSSPYIENEPATPQNLLREAKSILQKLADRGYPFAQYYLADGYSSGLFSKGKPDHHTAFPLFVSASKHGHAESGYRAALCYEFGWGCRIDAAKAVQFYRAAAAKNHPGAMTRLGRACLSAPYHLGLLYETGYGEDLFKDEGYAAELFTQAAELGNADASFKLGDAYEHGKLSCPRDPALSVHFYNGAAEAGNPHAMMALCAWYLVGAEPVLEKDENEAYEWARRAAEMNLTKAEYALAYFTEMGIGCRRDPLEANVLYVKAAESGDERAKHRLAKIRAAASGGTPMEVAPPRNPAKIKKGASAVDKPGKDEKECVVM</sequence>
<dbReference type="PANTHER" id="PTHR46430">
    <property type="entry name" value="PROTEIN SKT5-RELATED"/>
    <property type="match status" value="1"/>
</dbReference>
<feature type="compositionally biased region" description="Basic and acidic residues" evidence="2">
    <location>
        <begin position="535"/>
        <end position="546"/>
    </location>
</feature>
<dbReference type="Pfam" id="PF08238">
    <property type="entry name" value="Sel1"/>
    <property type="match status" value="6"/>
</dbReference>
<dbReference type="Proteomes" id="UP000249056">
    <property type="component" value="Unassembled WGS sequence"/>
</dbReference>
<dbReference type="AlphaFoldDB" id="A0A395IQ24"/>
<feature type="region of interest" description="Disordered" evidence="2">
    <location>
        <begin position="510"/>
        <end position="546"/>
    </location>
</feature>
<feature type="compositionally biased region" description="Polar residues" evidence="2">
    <location>
        <begin position="134"/>
        <end position="152"/>
    </location>
</feature>
<reference evidence="3 4" key="1">
    <citation type="submission" date="2018-06" db="EMBL/GenBank/DDBJ databases">
        <title>Genome Sequence of the Brown Rot Fungal Pathogen Monilinia fructigena.</title>
        <authorList>
            <person name="Landi L."/>
            <person name="De Miccolis Angelini R.M."/>
            <person name="Pollastro S."/>
            <person name="Abate D."/>
            <person name="Faretra F."/>
            <person name="Romanazzi G."/>
        </authorList>
    </citation>
    <scope>NUCLEOTIDE SEQUENCE [LARGE SCALE GENOMIC DNA]</scope>
    <source>
        <strain evidence="3 4">Mfrg269</strain>
    </source>
</reference>
<comment type="caution">
    <text evidence="3">The sequence shown here is derived from an EMBL/GenBank/DDBJ whole genome shotgun (WGS) entry which is preliminary data.</text>
</comment>
<dbReference type="InterPro" id="IPR006597">
    <property type="entry name" value="Sel1-like"/>
</dbReference>
<feature type="region of interest" description="Disordered" evidence="2">
    <location>
        <begin position="134"/>
        <end position="194"/>
    </location>
</feature>
<organism evidence="3 4">
    <name type="scientific">Monilinia fructigena</name>
    <dbReference type="NCBI Taxonomy" id="38457"/>
    <lineage>
        <taxon>Eukaryota</taxon>
        <taxon>Fungi</taxon>
        <taxon>Dikarya</taxon>
        <taxon>Ascomycota</taxon>
        <taxon>Pezizomycotina</taxon>
        <taxon>Leotiomycetes</taxon>
        <taxon>Helotiales</taxon>
        <taxon>Sclerotiniaceae</taxon>
        <taxon>Monilinia</taxon>
    </lineage>
</organism>
<dbReference type="Gene3D" id="1.25.40.10">
    <property type="entry name" value="Tetratricopeptide repeat domain"/>
    <property type="match status" value="1"/>
</dbReference>
<dbReference type="EMBL" id="QKRW01000024">
    <property type="protein sequence ID" value="RAL62415.1"/>
    <property type="molecule type" value="Genomic_DNA"/>
</dbReference>
<dbReference type="SUPFAM" id="SSF81901">
    <property type="entry name" value="HCP-like"/>
    <property type="match status" value="1"/>
</dbReference>
<protein>
    <recommendedName>
        <fullName evidence="5">Protein SKT5</fullName>
    </recommendedName>
</protein>
<evidence type="ECO:0000313" key="3">
    <source>
        <dbReference type="EMBL" id="RAL62415.1"/>
    </source>
</evidence>
<accession>A0A395IQ24</accession>